<feature type="domain" description="Ionotropic glutamate receptor L-glutamate and glycine-binding" evidence="23">
    <location>
        <begin position="513"/>
        <end position="569"/>
    </location>
</feature>
<dbReference type="GO" id="GO:0038023">
    <property type="term" value="F:signaling receptor activity"/>
    <property type="evidence" value="ECO:0007669"/>
    <property type="project" value="InterPro"/>
</dbReference>
<dbReference type="FunFam" id="3.40.50.2300:FF:000193">
    <property type="entry name" value="Glutamate receptor ionotropic, NMDA 2B"/>
    <property type="match status" value="1"/>
</dbReference>
<dbReference type="Pfam" id="PF10613">
    <property type="entry name" value="Lig_chan-Glu_bd"/>
    <property type="match status" value="1"/>
</dbReference>
<feature type="binding site" evidence="16">
    <location>
        <position position="799"/>
    </location>
    <ligand>
        <name>L-glutamate</name>
        <dbReference type="ChEBI" id="CHEBI:29985"/>
    </ligand>
</feature>
<evidence type="ECO:0000256" key="11">
    <source>
        <dbReference type="ARBA" id="ARBA00023180"/>
    </source>
</evidence>
<comment type="caution">
    <text evidence="24">The sequence shown here is derived from an EMBL/GenBank/DDBJ whole genome shotgun (WGS) entry which is preliminary data.</text>
</comment>
<evidence type="ECO:0000256" key="1">
    <source>
        <dbReference type="ARBA" id="ARBA00004651"/>
    </source>
</evidence>
<evidence type="ECO:0000313" key="25">
    <source>
        <dbReference type="Proteomes" id="UP000653454"/>
    </source>
</evidence>
<dbReference type="OrthoDB" id="5984008at2759"/>
<evidence type="ECO:0000256" key="14">
    <source>
        <dbReference type="ARBA" id="ARBA00023303"/>
    </source>
</evidence>
<evidence type="ECO:0000256" key="15">
    <source>
        <dbReference type="ARBA" id="ARBA00034100"/>
    </source>
</evidence>
<proteinExistence type="inferred from homology"/>
<keyword evidence="7" id="KW-0770">Synapse</keyword>
<evidence type="ECO:0000256" key="13">
    <source>
        <dbReference type="ARBA" id="ARBA00023286"/>
    </source>
</evidence>
<evidence type="ECO:0000256" key="19">
    <source>
        <dbReference type="SAM" id="MobiDB-lite"/>
    </source>
</evidence>
<dbReference type="FunFam" id="1.10.287.70:FF:000199">
    <property type="entry name" value="Glutamate receptor ionotropic, NMDA 2B"/>
    <property type="match status" value="1"/>
</dbReference>
<dbReference type="Proteomes" id="UP000653454">
    <property type="component" value="Unassembled WGS sequence"/>
</dbReference>
<evidence type="ECO:0000256" key="9">
    <source>
        <dbReference type="ARBA" id="ARBA00023136"/>
    </source>
</evidence>
<accession>A0A8S4CY80</accession>
<evidence type="ECO:0000256" key="7">
    <source>
        <dbReference type="ARBA" id="ARBA00023018"/>
    </source>
</evidence>
<dbReference type="PANTHER" id="PTHR18966">
    <property type="entry name" value="IONOTROPIC GLUTAMATE RECEPTOR"/>
    <property type="match status" value="1"/>
</dbReference>
<evidence type="ECO:0000256" key="6">
    <source>
        <dbReference type="ARBA" id="ARBA00022989"/>
    </source>
</evidence>
<dbReference type="Pfam" id="PF00060">
    <property type="entry name" value="Lig_chan"/>
    <property type="match status" value="1"/>
</dbReference>
<evidence type="ECO:0000256" key="4">
    <source>
        <dbReference type="ARBA" id="ARBA00022475"/>
    </source>
</evidence>
<dbReference type="InterPro" id="IPR001828">
    <property type="entry name" value="ANF_lig-bd_rcpt"/>
</dbReference>
<protein>
    <submittedName>
        <fullName evidence="24">(diamondback moth) hypothetical protein</fullName>
    </submittedName>
</protein>
<evidence type="ECO:0000259" key="22">
    <source>
        <dbReference type="SMART" id="SM00079"/>
    </source>
</evidence>
<feature type="transmembrane region" description="Helical" evidence="20">
    <location>
        <begin position="699"/>
        <end position="722"/>
    </location>
</feature>
<reference evidence="24" key="1">
    <citation type="submission" date="2020-11" db="EMBL/GenBank/DDBJ databases">
        <authorList>
            <person name="Whiteford S."/>
        </authorList>
    </citation>
    <scope>NUCLEOTIDE SEQUENCE</scope>
</reference>
<dbReference type="PRINTS" id="PR00177">
    <property type="entry name" value="NMDARECEPTOR"/>
</dbReference>
<feature type="binding site" evidence="16">
    <location>
        <position position="758"/>
    </location>
    <ligand>
        <name>L-glutamate</name>
        <dbReference type="ChEBI" id="CHEBI:29985"/>
    </ligand>
</feature>
<evidence type="ECO:0000256" key="2">
    <source>
        <dbReference type="ARBA" id="ARBA00008685"/>
    </source>
</evidence>
<feature type="binding site" evidence="16">
    <location>
        <position position="585"/>
    </location>
    <ligand>
        <name>L-glutamate</name>
        <dbReference type="ChEBI" id="CHEBI:29985"/>
    </ligand>
</feature>
<evidence type="ECO:0000313" key="24">
    <source>
        <dbReference type="EMBL" id="CAG9088144.1"/>
    </source>
</evidence>
<feature type="site" description="Crucial to convey clamshell closure to channel opening" evidence="17">
    <location>
        <position position="730"/>
    </location>
</feature>
<dbReference type="EMBL" id="CAJHNJ030000001">
    <property type="protein sequence ID" value="CAG9088144.1"/>
    <property type="molecule type" value="Genomic_DNA"/>
</dbReference>
<evidence type="ECO:0000256" key="17">
    <source>
        <dbReference type="PIRSR" id="PIRSR601508-2"/>
    </source>
</evidence>
<evidence type="ECO:0000256" key="16">
    <source>
        <dbReference type="PIRSR" id="PIRSR601508-1"/>
    </source>
</evidence>
<gene>
    <name evidence="24" type="ORF">PLXY2_LOCUS484</name>
</gene>
<organism evidence="24 25">
    <name type="scientific">Plutella xylostella</name>
    <name type="common">Diamondback moth</name>
    <name type="synonym">Plutella maculipennis</name>
    <dbReference type="NCBI Taxonomy" id="51655"/>
    <lineage>
        <taxon>Eukaryota</taxon>
        <taxon>Metazoa</taxon>
        <taxon>Ecdysozoa</taxon>
        <taxon>Arthropoda</taxon>
        <taxon>Hexapoda</taxon>
        <taxon>Insecta</taxon>
        <taxon>Pterygota</taxon>
        <taxon>Neoptera</taxon>
        <taxon>Endopterygota</taxon>
        <taxon>Lepidoptera</taxon>
        <taxon>Glossata</taxon>
        <taxon>Ditrysia</taxon>
        <taxon>Yponomeutoidea</taxon>
        <taxon>Plutellidae</taxon>
        <taxon>Plutella</taxon>
    </lineage>
</organism>
<keyword evidence="21" id="KW-0732">Signal</keyword>
<keyword evidence="8" id="KW-0406">Ion transport</keyword>
<dbReference type="Pfam" id="PF01094">
    <property type="entry name" value="ANF_receptor"/>
    <property type="match status" value="1"/>
</dbReference>
<keyword evidence="10" id="KW-0675">Receptor</keyword>
<keyword evidence="9 20" id="KW-0472">Membrane</keyword>
<feature type="transmembrane region" description="Helical" evidence="20">
    <location>
        <begin position="815"/>
        <end position="832"/>
    </location>
</feature>
<evidence type="ECO:0000259" key="23">
    <source>
        <dbReference type="SMART" id="SM00918"/>
    </source>
</evidence>
<keyword evidence="4" id="KW-1003">Cell membrane</keyword>
<dbReference type="InterPro" id="IPR001320">
    <property type="entry name" value="Iontro_rcpt_C"/>
</dbReference>
<evidence type="ECO:0000256" key="21">
    <source>
        <dbReference type="SAM" id="SignalP"/>
    </source>
</evidence>
<dbReference type="FunFam" id="3.40.190.10:FF:000157">
    <property type="entry name" value="Glutamate receptor ionotropic, NMDA 2B"/>
    <property type="match status" value="1"/>
</dbReference>
<evidence type="ECO:0000256" key="12">
    <source>
        <dbReference type="ARBA" id="ARBA00023257"/>
    </source>
</evidence>
<dbReference type="SMART" id="SM00079">
    <property type="entry name" value="PBPe"/>
    <property type="match status" value="1"/>
</dbReference>
<dbReference type="AlphaFoldDB" id="A0A8S4CY80"/>
<evidence type="ECO:0000256" key="10">
    <source>
        <dbReference type="ARBA" id="ARBA00023170"/>
    </source>
</evidence>
<evidence type="ECO:0000256" key="5">
    <source>
        <dbReference type="ARBA" id="ARBA00022692"/>
    </source>
</evidence>
<feature type="disulfide bond" evidence="18">
    <location>
        <begin position="813"/>
        <end position="866"/>
    </location>
</feature>
<keyword evidence="18" id="KW-1015">Disulfide bond</keyword>
<keyword evidence="11" id="KW-0325">Glycoprotein</keyword>
<evidence type="ECO:0000256" key="3">
    <source>
        <dbReference type="ARBA" id="ARBA00022448"/>
    </source>
</evidence>
<keyword evidence="6 20" id="KW-1133">Transmembrane helix</keyword>
<dbReference type="GO" id="GO:0015276">
    <property type="term" value="F:ligand-gated monoatomic ion channel activity"/>
    <property type="evidence" value="ECO:0007669"/>
    <property type="project" value="InterPro"/>
</dbReference>
<dbReference type="GO" id="GO:0045211">
    <property type="term" value="C:postsynaptic membrane"/>
    <property type="evidence" value="ECO:0007669"/>
    <property type="project" value="UniProtKB-SubCell"/>
</dbReference>
<evidence type="ECO:0000256" key="8">
    <source>
        <dbReference type="ARBA" id="ARBA00023065"/>
    </source>
</evidence>
<feature type="compositionally biased region" description="Gly residues" evidence="19">
    <location>
        <begin position="26"/>
        <end position="50"/>
    </location>
</feature>
<keyword evidence="13" id="KW-1071">Ligand-gated ion channel</keyword>
<dbReference type="Gene3D" id="3.40.50.2300">
    <property type="match status" value="2"/>
</dbReference>
<evidence type="ECO:0000256" key="20">
    <source>
        <dbReference type="SAM" id="Phobius"/>
    </source>
</evidence>
<dbReference type="SUPFAM" id="SSF53850">
    <property type="entry name" value="Periplasmic binding protein-like II"/>
    <property type="match status" value="1"/>
</dbReference>
<dbReference type="InterPro" id="IPR028082">
    <property type="entry name" value="Peripla_BP_I"/>
</dbReference>
<dbReference type="InterPro" id="IPR015683">
    <property type="entry name" value="Ionotropic_Glu_rcpt"/>
</dbReference>
<feature type="transmembrane region" description="Helical" evidence="20">
    <location>
        <begin position="884"/>
        <end position="904"/>
    </location>
</feature>
<feature type="transmembrane region" description="Helical" evidence="20">
    <location>
        <begin position="625"/>
        <end position="646"/>
    </location>
</feature>
<dbReference type="Gene3D" id="3.40.190.10">
    <property type="entry name" value="Periplasmic binding protein-like II"/>
    <property type="match status" value="3"/>
</dbReference>
<feature type="domain" description="Ionotropic glutamate receptor C-terminal" evidence="22">
    <location>
        <begin position="502"/>
        <end position="864"/>
    </location>
</feature>
<dbReference type="Gene3D" id="1.10.287.70">
    <property type="match status" value="1"/>
</dbReference>
<keyword evidence="12" id="KW-0628">Postsynaptic cell membrane</keyword>
<dbReference type="InterPro" id="IPR019594">
    <property type="entry name" value="Glu/Gly-bd"/>
</dbReference>
<feature type="chain" id="PRO_5035818727" evidence="21">
    <location>
        <begin position="20"/>
        <end position="1053"/>
    </location>
</feature>
<dbReference type="FunFam" id="3.40.190.10:FF:000155">
    <property type="entry name" value="Glutamate receptor ionotropic, NMDA 2B"/>
    <property type="match status" value="1"/>
</dbReference>
<name>A0A8S4CY80_PLUXY</name>
<keyword evidence="5 20" id="KW-0812">Transmembrane</keyword>
<feature type="transmembrane region" description="Helical" evidence="20">
    <location>
        <begin position="667"/>
        <end position="687"/>
    </location>
</feature>
<sequence>MRTPLVVLVLGALAATAVGERGGGIKVGGGAAGGGGREAARGGGVRIGGDGLRRPRTSPAPPPPRAPSVIRAALVVPHKAFGARDYTKAEKAALSKLPRKLKLFSQVRLNITLSMQGLTPSPMSILDSLCKEFLAVNVSAILYLMNHEQYGRSTASAQYFLQLAGYLGIPVIAWNADNSGLEKRASHASLRLQLAPSIEHQTAAMLSILERYKWHQFSVVTSAIAGHDDFIQAVRERVSAVQDRFKFTILNAVVVKKPADLNELVTSEARVLLLYATREEAAEVLAAAADLHLTGENYVWIVTQSVLGSMQQPNKFPVGMLGVHFDTSSSSLIAEIATAVKVFAYGVESYLLEADNARHPLGTRLSCGSAGGEARWSTGERFYRHLRNVSVEGEAGKQSIEFTPDGELRAAELKIMNLRPAIGEQLLWEEIGTWNSFPKERLDIKDIVWPGGLHTPPQGVPEKFHMRITFLEEPPYINLAPPDPVSGRCSLDRGVICRVAPEVEVAGLEAGTAHRNSSLYQCCSGFCIDLLQQLAEHLGFTYELARVEDGRWGTLHNGKWNGLISDLVNKKTDMVLTSLIINSDREAVVDFSVPFMETGVAIVVAKRTGIISPTAFLEPFDTASWMLVGAVAIQAATFTIFFFEWLSPSGFDCSSGRNPKQMTQNRFSLCRTYWIVWAVLFQASVHVDSPRGFTARFMTNMWAMFAVVFLAIYTANLAAFMITREEFHELSGLDDPRIARPLSHRPTLKFGTVPWSHTDATLAKYFPEPHAYMSKYNRSTVSAGVASVLTAELDAFIYDGTVLDYLVSQDEDCRLLTVGSWYAMSGYGLAFARNSKYLTMFNKRLLDLRSNGDLERLRRYWMTGTCKPNKQEHKSSDPLALEQFLSAFLLLMAGILLAALLLLLEHVYFRYMRGHLAASNAGSCCALVSLSMGQSLSFHGAVMEAAAAQRYTAGGRGHCRSAVCAAQIWRARHERDAAMARARQLAAALAAHGLQPPPRRLASAAALLAAGTDATRPRALMPPAHLLPDLDRPLSCGDLRDRERTRVEMETVL</sequence>
<keyword evidence="25" id="KW-1185">Reference proteome</keyword>
<comment type="subcellular location">
    <subcellularLocation>
        <location evidence="1">Cell membrane</location>
        <topology evidence="1">Multi-pass membrane protein</topology>
    </subcellularLocation>
    <subcellularLocation>
        <location evidence="15">Postsynaptic cell membrane</location>
    </subcellularLocation>
</comment>
<keyword evidence="14" id="KW-0407">Ion channel</keyword>
<dbReference type="InterPro" id="IPR001508">
    <property type="entry name" value="Iono_Glu_rcpt_met"/>
</dbReference>
<dbReference type="SMART" id="SM00918">
    <property type="entry name" value="Lig_chan-Glu_bd"/>
    <property type="match status" value="1"/>
</dbReference>
<dbReference type="SUPFAM" id="SSF53822">
    <property type="entry name" value="Periplasmic binding protein-like I"/>
    <property type="match status" value="1"/>
</dbReference>
<evidence type="ECO:0000256" key="18">
    <source>
        <dbReference type="PIRSR" id="PIRSR601508-3"/>
    </source>
</evidence>
<keyword evidence="3" id="KW-0813">Transport</keyword>
<comment type="similarity">
    <text evidence="2">Belongs to the glutamate-gated ion channel (TC 1.A.10.1) family.</text>
</comment>
<feature type="region of interest" description="Disordered" evidence="19">
    <location>
        <begin position="26"/>
        <end position="66"/>
    </location>
</feature>
<feature type="signal peptide" evidence="21">
    <location>
        <begin position="1"/>
        <end position="19"/>
    </location>
</feature>